<dbReference type="Pfam" id="PF03134">
    <property type="entry name" value="TB2_DP1_HVA22"/>
    <property type="match status" value="1"/>
</dbReference>
<evidence type="ECO:0000256" key="4">
    <source>
        <dbReference type="ARBA" id="ARBA00022989"/>
    </source>
</evidence>
<comment type="subcellular location">
    <subcellularLocation>
        <location evidence="1 6">Membrane</location>
        <topology evidence="1 6">Multi-pass membrane protein</topology>
    </subcellularLocation>
</comment>
<sequence length="194" mass="21514">FLAIACPIRMGMANADVLSTNETTNSSFFQGKSTIGSISLVEPKLRAALYDEENFFIARTMATLETKIGVKREHVAYFICAITALYLMSGTGAGLVCNMIGCIYPIAVALIVIRQKDSKVALSWLPFWVEYGSLLIVDSYADLILEVFPIYWLVKAIILLYLLMPQTKGARKIHKKISVPAFLVIREAIANKTQ</sequence>
<dbReference type="GO" id="GO:0016020">
    <property type="term" value="C:membrane"/>
    <property type="evidence" value="ECO:0007669"/>
    <property type="project" value="UniProtKB-SubCell"/>
</dbReference>
<dbReference type="PANTHER" id="PTHR12300:SF161">
    <property type="entry name" value="RECEPTOR EXPRESSION-ENHANCING PROTEIN"/>
    <property type="match status" value="1"/>
</dbReference>
<evidence type="ECO:0000313" key="8">
    <source>
        <dbReference type="WBParaSite" id="PgR080_g040_t01"/>
    </source>
</evidence>
<feature type="transmembrane region" description="Helical" evidence="6">
    <location>
        <begin position="120"/>
        <end position="137"/>
    </location>
</feature>
<reference evidence="8" key="1">
    <citation type="submission" date="2022-11" db="UniProtKB">
        <authorList>
            <consortium name="WormBaseParasite"/>
        </authorList>
    </citation>
    <scope>IDENTIFICATION</scope>
</reference>
<dbReference type="InterPro" id="IPR004345">
    <property type="entry name" value="TB2_DP1_HVA22"/>
</dbReference>
<evidence type="ECO:0000313" key="7">
    <source>
        <dbReference type="Proteomes" id="UP000887569"/>
    </source>
</evidence>
<evidence type="ECO:0000256" key="5">
    <source>
        <dbReference type="ARBA" id="ARBA00023136"/>
    </source>
</evidence>
<evidence type="ECO:0000256" key="1">
    <source>
        <dbReference type="ARBA" id="ARBA00004141"/>
    </source>
</evidence>
<dbReference type="Proteomes" id="UP000887569">
    <property type="component" value="Unplaced"/>
</dbReference>
<comment type="similarity">
    <text evidence="2 6">Belongs to the DP1 family.</text>
</comment>
<evidence type="ECO:0000256" key="2">
    <source>
        <dbReference type="ARBA" id="ARBA00008573"/>
    </source>
</evidence>
<keyword evidence="5 6" id="KW-0472">Membrane</keyword>
<keyword evidence="7" id="KW-1185">Reference proteome</keyword>
<protein>
    <recommendedName>
        <fullName evidence="6">Receptor expression-enhancing protein</fullName>
    </recommendedName>
</protein>
<dbReference type="PANTHER" id="PTHR12300">
    <property type="entry name" value="HVA22-LIKE PROTEINS"/>
    <property type="match status" value="1"/>
</dbReference>
<organism evidence="7 8">
    <name type="scientific">Parascaris univalens</name>
    <name type="common">Nematode worm</name>
    <dbReference type="NCBI Taxonomy" id="6257"/>
    <lineage>
        <taxon>Eukaryota</taxon>
        <taxon>Metazoa</taxon>
        <taxon>Ecdysozoa</taxon>
        <taxon>Nematoda</taxon>
        <taxon>Chromadorea</taxon>
        <taxon>Rhabditida</taxon>
        <taxon>Spirurina</taxon>
        <taxon>Ascaridomorpha</taxon>
        <taxon>Ascaridoidea</taxon>
        <taxon>Ascarididae</taxon>
        <taxon>Parascaris</taxon>
    </lineage>
</organism>
<keyword evidence="4 6" id="KW-1133">Transmembrane helix</keyword>
<evidence type="ECO:0000256" key="3">
    <source>
        <dbReference type="ARBA" id="ARBA00022692"/>
    </source>
</evidence>
<feature type="transmembrane region" description="Helical" evidence="6">
    <location>
        <begin position="143"/>
        <end position="163"/>
    </location>
</feature>
<accession>A0A915C281</accession>
<dbReference type="WBParaSite" id="PgR080_g040_t01">
    <property type="protein sequence ID" value="PgR080_g040_t01"/>
    <property type="gene ID" value="PgR080_g040"/>
</dbReference>
<evidence type="ECO:0000256" key="6">
    <source>
        <dbReference type="RuleBase" id="RU362006"/>
    </source>
</evidence>
<keyword evidence="3 6" id="KW-0812">Transmembrane</keyword>
<feature type="transmembrane region" description="Helical" evidence="6">
    <location>
        <begin position="93"/>
        <end position="113"/>
    </location>
</feature>
<name>A0A915C281_PARUN</name>
<proteinExistence type="inferred from homology"/>
<dbReference type="AlphaFoldDB" id="A0A915C281"/>